<dbReference type="STRING" id="53326.A0A016TVN9"/>
<dbReference type="InterPro" id="IPR003609">
    <property type="entry name" value="Pan_app"/>
</dbReference>
<feature type="chain" id="PRO_5001491522" description="Apple domain-containing protein" evidence="1">
    <location>
        <begin position="17"/>
        <end position="191"/>
    </location>
</feature>
<evidence type="ECO:0000313" key="4">
    <source>
        <dbReference type="Proteomes" id="UP000024635"/>
    </source>
</evidence>
<accession>A0A016TVN9</accession>
<gene>
    <name evidence="3" type="primary">Acey_s0076.g1063</name>
    <name evidence="3" type="ORF">Y032_0076g1063</name>
</gene>
<name>A0A016TVN9_9BILA</name>
<reference evidence="4" key="1">
    <citation type="journal article" date="2015" name="Nat. Genet.">
        <title>The genome and transcriptome of the zoonotic hookworm Ancylostoma ceylanicum identify infection-specific gene families.</title>
        <authorList>
            <person name="Schwarz E.M."/>
            <person name="Hu Y."/>
            <person name="Antoshechkin I."/>
            <person name="Miller M.M."/>
            <person name="Sternberg P.W."/>
            <person name="Aroian R.V."/>
        </authorList>
    </citation>
    <scope>NUCLEOTIDE SEQUENCE</scope>
    <source>
        <strain evidence="4">HY135</strain>
    </source>
</reference>
<sequence>MWPAVILLVTALNSEAGRITVSKDGHVAKIDEICARMHNNTALEGVDPVDMLQANAVECQKNCVDMYPLCTAVVYYYMHGETKHHHCYLFEHNSLHEKANLVKQNPENEKDVVRMLELAPNCHRFDSSPPLEEDDLVSSTDKFDRKKRREQEAFIGRCIVNMKVGTYRYFRATSLLFCALMSPKAVKRKQY</sequence>
<evidence type="ECO:0000313" key="3">
    <source>
        <dbReference type="EMBL" id="EYC06438.1"/>
    </source>
</evidence>
<feature type="signal peptide" evidence="1">
    <location>
        <begin position="1"/>
        <end position="16"/>
    </location>
</feature>
<dbReference type="Pfam" id="PF00024">
    <property type="entry name" value="PAN_1"/>
    <property type="match status" value="1"/>
</dbReference>
<feature type="domain" description="Apple" evidence="2">
    <location>
        <begin position="36"/>
        <end position="104"/>
    </location>
</feature>
<dbReference type="EMBL" id="JARK01001412">
    <property type="protein sequence ID" value="EYC06438.1"/>
    <property type="molecule type" value="Genomic_DNA"/>
</dbReference>
<organism evidence="3 4">
    <name type="scientific">Ancylostoma ceylanicum</name>
    <dbReference type="NCBI Taxonomy" id="53326"/>
    <lineage>
        <taxon>Eukaryota</taxon>
        <taxon>Metazoa</taxon>
        <taxon>Ecdysozoa</taxon>
        <taxon>Nematoda</taxon>
        <taxon>Chromadorea</taxon>
        <taxon>Rhabditida</taxon>
        <taxon>Rhabditina</taxon>
        <taxon>Rhabditomorpha</taxon>
        <taxon>Strongyloidea</taxon>
        <taxon>Ancylostomatidae</taxon>
        <taxon>Ancylostomatinae</taxon>
        <taxon>Ancylostoma</taxon>
    </lineage>
</organism>
<keyword evidence="1" id="KW-0732">Signal</keyword>
<evidence type="ECO:0000256" key="1">
    <source>
        <dbReference type="SAM" id="SignalP"/>
    </source>
</evidence>
<dbReference type="AlphaFoldDB" id="A0A016TVN9"/>
<comment type="caution">
    <text evidence="3">The sequence shown here is derived from an EMBL/GenBank/DDBJ whole genome shotgun (WGS) entry which is preliminary data.</text>
</comment>
<keyword evidence="4" id="KW-1185">Reference proteome</keyword>
<dbReference type="Proteomes" id="UP000024635">
    <property type="component" value="Unassembled WGS sequence"/>
</dbReference>
<protein>
    <recommendedName>
        <fullName evidence="2">Apple domain-containing protein</fullName>
    </recommendedName>
</protein>
<dbReference type="OrthoDB" id="446173at2759"/>
<proteinExistence type="predicted"/>
<evidence type="ECO:0000259" key="2">
    <source>
        <dbReference type="Pfam" id="PF00024"/>
    </source>
</evidence>